<feature type="compositionally biased region" description="Pro residues" evidence="7">
    <location>
        <begin position="605"/>
        <end position="620"/>
    </location>
</feature>
<dbReference type="EMBL" id="JAMQAW010000011">
    <property type="protein sequence ID" value="MCM2389504.1"/>
    <property type="molecule type" value="Genomic_DNA"/>
</dbReference>
<organism evidence="11 12">
    <name type="scientific">Streptomyces albipurpureus</name>
    <dbReference type="NCBI Taxonomy" id="2897419"/>
    <lineage>
        <taxon>Bacteria</taxon>
        <taxon>Bacillati</taxon>
        <taxon>Actinomycetota</taxon>
        <taxon>Actinomycetes</taxon>
        <taxon>Kitasatosporales</taxon>
        <taxon>Streptomycetaceae</taxon>
        <taxon>Streptomyces</taxon>
    </lineage>
</organism>
<dbReference type="InterPro" id="IPR003439">
    <property type="entry name" value="ABC_transporter-like_ATP-bd"/>
</dbReference>
<accession>A0ABT0UM44</accession>
<evidence type="ECO:0000256" key="4">
    <source>
        <dbReference type="ARBA" id="ARBA00022840"/>
    </source>
</evidence>
<dbReference type="InterPro" id="IPR011527">
    <property type="entry name" value="ABC1_TM_dom"/>
</dbReference>
<keyword evidence="2 8" id="KW-0812">Transmembrane</keyword>
<keyword evidence="5 8" id="KW-1133">Transmembrane helix</keyword>
<gene>
    <name evidence="11" type="ORF">NBG84_14585</name>
</gene>
<keyword evidence="4 11" id="KW-0067">ATP-binding</keyword>
<feature type="region of interest" description="Disordered" evidence="7">
    <location>
        <begin position="595"/>
        <end position="638"/>
    </location>
</feature>
<evidence type="ECO:0000313" key="12">
    <source>
        <dbReference type="Proteomes" id="UP001431429"/>
    </source>
</evidence>
<feature type="transmembrane region" description="Helical" evidence="8">
    <location>
        <begin position="83"/>
        <end position="107"/>
    </location>
</feature>
<feature type="domain" description="ABC transporter" evidence="9">
    <location>
        <begin position="358"/>
        <end position="592"/>
    </location>
</feature>
<comment type="caution">
    <text evidence="11">The sequence shown here is derived from an EMBL/GenBank/DDBJ whole genome shotgun (WGS) entry which is preliminary data.</text>
</comment>
<evidence type="ECO:0000256" key="8">
    <source>
        <dbReference type="SAM" id="Phobius"/>
    </source>
</evidence>
<proteinExistence type="predicted"/>
<sequence length="638" mass="66968">MTPTDHGTAPLASPTDVLLPAADTAGTRRAALRLLRLNRGRALWAIVPLVANTLAGLATPLVLGRMVDEVVRHGTDALPTLHVLGAVLAGIAVLQALLGALSHYLVVHVGESMVADLREDVLDRALHLPSKEVERSGRGDLVARITGDVRVVTDAASNAVPIFVTAALGVVLTLVGLGTLDWRFAVAALLAAPIQLRALIWYLGRSKPVYRAERTVEGERAQRLLDALGAVDTVTAMRLGPRHLDAIADRSHAAVRYSLRATRLRTRFFGRLNLAELIGLAAVLALGFHLVREGAVTIGEATAAALFFHRLFDPIGALLSVFDELQEAGAGLARLVGVTLLPRTAVPADPPRPRDSSLALTEVSYSHREGVEVPSGVSLSVAPGERVALVGTTGAGKSTLAQLIAGGYEPMAGTVRIGGVEPREMGRAATRRTVALVTQEVHVFVGTLADDLRLASPGADDAALDRALRAVGADSWIDALPEGLDTLVGAGGHPLTAPQAQQLALARVLLLDPPVVVLDEATAEAGGAGARALEAATEAVLKGRTAVLVAHRLHQAATADRVVVMEEGRIVEEGGHRELLAAQGRYAGLWEAWTAHRPTPGHPTTAPPPPRTPESPPQSPQGPRSPRSPRSPRNPSPR</sequence>
<dbReference type="SUPFAM" id="SSF52540">
    <property type="entry name" value="P-loop containing nucleoside triphosphate hydrolases"/>
    <property type="match status" value="1"/>
</dbReference>
<feature type="transmembrane region" description="Helical" evidence="8">
    <location>
        <begin position="268"/>
        <end position="291"/>
    </location>
</feature>
<dbReference type="Proteomes" id="UP001431429">
    <property type="component" value="Unassembled WGS sequence"/>
</dbReference>
<dbReference type="Pfam" id="PF00005">
    <property type="entry name" value="ABC_tran"/>
    <property type="match status" value="1"/>
</dbReference>
<evidence type="ECO:0000256" key="3">
    <source>
        <dbReference type="ARBA" id="ARBA00022741"/>
    </source>
</evidence>
<dbReference type="PROSITE" id="PS50893">
    <property type="entry name" value="ABC_TRANSPORTER_2"/>
    <property type="match status" value="1"/>
</dbReference>
<comment type="subcellular location">
    <subcellularLocation>
        <location evidence="1">Cell membrane</location>
        <topology evidence="1">Multi-pass membrane protein</topology>
    </subcellularLocation>
</comment>
<name>A0ABT0UM44_9ACTN</name>
<dbReference type="Pfam" id="PF00664">
    <property type="entry name" value="ABC_membrane"/>
    <property type="match status" value="1"/>
</dbReference>
<dbReference type="InterPro" id="IPR039421">
    <property type="entry name" value="Type_1_exporter"/>
</dbReference>
<feature type="transmembrane region" description="Helical" evidence="8">
    <location>
        <begin position="159"/>
        <end position="178"/>
    </location>
</feature>
<evidence type="ECO:0000259" key="10">
    <source>
        <dbReference type="PROSITE" id="PS50929"/>
    </source>
</evidence>
<dbReference type="PANTHER" id="PTHR43394">
    <property type="entry name" value="ATP-DEPENDENT PERMEASE MDL1, MITOCHONDRIAL"/>
    <property type="match status" value="1"/>
</dbReference>
<feature type="transmembrane region" description="Helical" evidence="8">
    <location>
        <begin position="42"/>
        <end position="63"/>
    </location>
</feature>
<evidence type="ECO:0000313" key="11">
    <source>
        <dbReference type="EMBL" id="MCM2389504.1"/>
    </source>
</evidence>
<evidence type="ECO:0000259" key="9">
    <source>
        <dbReference type="PROSITE" id="PS50893"/>
    </source>
</evidence>
<dbReference type="InterPro" id="IPR036640">
    <property type="entry name" value="ABC1_TM_sf"/>
</dbReference>
<dbReference type="PROSITE" id="PS50929">
    <property type="entry name" value="ABC_TM1F"/>
    <property type="match status" value="1"/>
</dbReference>
<dbReference type="PANTHER" id="PTHR43394:SF1">
    <property type="entry name" value="ATP-BINDING CASSETTE SUB-FAMILY B MEMBER 10, MITOCHONDRIAL"/>
    <property type="match status" value="1"/>
</dbReference>
<dbReference type="CDD" id="cd07346">
    <property type="entry name" value="ABC_6TM_exporters"/>
    <property type="match status" value="1"/>
</dbReference>
<feature type="domain" description="ABC transmembrane type-1" evidence="10">
    <location>
        <begin position="49"/>
        <end position="327"/>
    </location>
</feature>
<dbReference type="Gene3D" id="3.40.50.300">
    <property type="entry name" value="P-loop containing nucleotide triphosphate hydrolases"/>
    <property type="match status" value="1"/>
</dbReference>
<dbReference type="RefSeq" id="WP_250919849.1">
    <property type="nucleotide sequence ID" value="NZ_JAMQAW010000011.1"/>
</dbReference>
<evidence type="ECO:0000256" key="1">
    <source>
        <dbReference type="ARBA" id="ARBA00004651"/>
    </source>
</evidence>
<dbReference type="GO" id="GO:0005524">
    <property type="term" value="F:ATP binding"/>
    <property type="evidence" value="ECO:0007669"/>
    <property type="project" value="UniProtKB-KW"/>
</dbReference>
<keyword evidence="3" id="KW-0547">Nucleotide-binding</keyword>
<keyword evidence="12" id="KW-1185">Reference proteome</keyword>
<dbReference type="SUPFAM" id="SSF90123">
    <property type="entry name" value="ABC transporter transmembrane region"/>
    <property type="match status" value="1"/>
</dbReference>
<dbReference type="InterPro" id="IPR027417">
    <property type="entry name" value="P-loop_NTPase"/>
</dbReference>
<evidence type="ECO:0000256" key="5">
    <source>
        <dbReference type="ARBA" id="ARBA00022989"/>
    </source>
</evidence>
<feature type="compositionally biased region" description="Low complexity" evidence="7">
    <location>
        <begin position="595"/>
        <end position="604"/>
    </location>
</feature>
<evidence type="ECO:0000256" key="7">
    <source>
        <dbReference type="SAM" id="MobiDB-lite"/>
    </source>
</evidence>
<feature type="transmembrane region" description="Helical" evidence="8">
    <location>
        <begin position="184"/>
        <end position="204"/>
    </location>
</feature>
<dbReference type="SMART" id="SM00382">
    <property type="entry name" value="AAA"/>
    <property type="match status" value="1"/>
</dbReference>
<dbReference type="Gene3D" id="1.20.1560.10">
    <property type="entry name" value="ABC transporter type 1, transmembrane domain"/>
    <property type="match status" value="1"/>
</dbReference>
<protein>
    <submittedName>
        <fullName evidence="11">ABC transporter ATP-binding protein/permease</fullName>
    </submittedName>
</protein>
<evidence type="ECO:0000256" key="6">
    <source>
        <dbReference type="ARBA" id="ARBA00023136"/>
    </source>
</evidence>
<keyword evidence="6 8" id="KW-0472">Membrane</keyword>
<dbReference type="InterPro" id="IPR003593">
    <property type="entry name" value="AAA+_ATPase"/>
</dbReference>
<reference evidence="11" key="1">
    <citation type="submission" date="2022-06" db="EMBL/GenBank/DDBJ databases">
        <title>Genome public.</title>
        <authorList>
            <person name="Sun Q."/>
        </authorList>
    </citation>
    <scope>NUCLEOTIDE SEQUENCE</scope>
    <source>
        <strain evidence="11">CWNU-1</strain>
    </source>
</reference>
<evidence type="ECO:0000256" key="2">
    <source>
        <dbReference type="ARBA" id="ARBA00022692"/>
    </source>
</evidence>